<protein>
    <submittedName>
        <fullName evidence="1">AlpA family transcriptional regulator</fullName>
    </submittedName>
</protein>
<proteinExistence type="predicted"/>
<dbReference type="PANTHER" id="PTHR36154:SF1">
    <property type="entry name" value="DNA-BINDING TRANSCRIPTIONAL ACTIVATOR ALPA"/>
    <property type="match status" value="1"/>
</dbReference>
<evidence type="ECO:0000313" key="1">
    <source>
        <dbReference type="EMBL" id="QEU07344.1"/>
    </source>
</evidence>
<dbReference type="SUPFAM" id="SSF46955">
    <property type="entry name" value="Putative DNA-binding domain"/>
    <property type="match status" value="1"/>
</dbReference>
<dbReference type="InterPro" id="IPR052931">
    <property type="entry name" value="Prophage_regulatory_activator"/>
</dbReference>
<dbReference type="AlphaFoldDB" id="A0A5P2QMX8"/>
<evidence type="ECO:0000313" key="2">
    <source>
        <dbReference type="Proteomes" id="UP000324507"/>
    </source>
</evidence>
<dbReference type="InterPro" id="IPR010260">
    <property type="entry name" value="AlpA"/>
</dbReference>
<dbReference type="InterPro" id="IPR009061">
    <property type="entry name" value="DNA-bd_dom_put_sf"/>
</dbReference>
<dbReference type="EMBL" id="CP044081">
    <property type="protein sequence ID" value="QEU07344.1"/>
    <property type="molecule type" value="Genomic_DNA"/>
</dbReference>
<dbReference type="Gene3D" id="1.10.238.160">
    <property type="match status" value="1"/>
</dbReference>
<organism evidence="1 2">
    <name type="scientific">Paracoccus yeei</name>
    <dbReference type="NCBI Taxonomy" id="147645"/>
    <lineage>
        <taxon>Bacteria</taxon>
        <taxon>Pseudomonadati</taxon>
        <taxon>Pseudomonadota</taxon>
        <taxon>Alphaproteobacteria</taxon>
        <taxon>Rhodobacterales</taxon>
        <taxon>Paracoccaceae</taxon>
        <taxon>Paracoccus</taxon>
    </lineage>
</organism>
<dbReference type="Pfam" id="PF05930">
    <property type="entry name" value="Phage_AlpA"/>
    <property type="match status" value="1"/>
</dbReference>
<accession>A0A5P2QMX8</accession>
<name>A0A5P2QMX8_9RHOB</name>
<dbReference type="PANTHER" id="PTHR36154">
    <property type="entry name" value="DNA-BINDING TRANSCRIPTIONAL ACTIVATOR ALPA"/>
    <property type="match status" value="1"/>
</dbReference>
<gene>
    <name evidence="1" type="ORF">FOB51_04505</name>
</gene>
<reference evidence="1 2" key="1">
    <citation type="submission" date="2019-09" db="EMBL/GenBank/DDBJ databases">
        <title>FDA dAtabase for Regulatory Grade micrObial Sequences (FDA-ARGOS): Supporting development and validation of Infectious Disease Dx tests.</title>
        <authorList>
            <person name="Sciortino C."/>
            <person name="Tallon L."/>
            <person name="Sadzewicz L."/>
            <person name="Vavikolanu K."/>
            <person name="Mehta A."/>
            <person name="Aluvathingal J."/>
            <person name="Nadendla S."/>
            <person name="Nandy P."/>
            <person name="Geyer C."/>
            <person name="Yan Y."/>
            <person name="Sichtig H."/>
        </authorList>
    </citation>
    <scope>NUCLEOTIDE SEQUENCE [LARGE SCALE GENOMIC DNA]</scope>
    <source>
        <strain evidence="1 2">FDAARGOS_643</strain>
    </source>
</reference>
<dbReference type="RefSeq" id="WP_150349854.1">
    <property type="nucleotide sequence ID" value="NZ_CP038095.1"/>
</dbReference>
<sequence length="60" mass="6545">MADKHLRRPAVEEITGLSRTTIYKLMNAGQFPRPVKITGKAVAWPESAIAAWLASRPVAA</sequence>
<dbReference type="Proteomes" id="UP000324507">
    <property type="component" value="Chromosome"/>
</dbReference>